<sequence>MLRGDVQINNHCYETQDLEMQIRNSREFGFEIGAFHHALDAYRVPDLLKNAPGNITIATFANLWGYKKEAFQASPYAGKILTDAGVPLAYKSDHPVTNSQHLLYQSQLATHFDLSDQFAIKAVTSVPARSLGLGHRIGYVRSGYDADLVLWDSYPLDLGARPIQVFVDGAAQFDFHHEKLTSVTSNHEPWEAKATESVLAKDCVPEAKDFVITGIRADFAHKASASSSNDGQGILVVMAGEVVCRGPAKDCAALKSEAINTRSAVVINVEDGVVTNGITTTAPNLGLGEIGAESSTQDGDIDASKPSDPSTVVTAFDGLVFGGPHFERAEKLGVSEVIVAPGATVSAPGDDGGFLQGISTAFKLSGMSVLDPHAVVRKQVALNFQIGDGSKGEKGSGTESISMQIRTLRGILTDQAGKDNVYGQLANGSLPFVIEVHSSDEMAHLILLKQEFPSVYMVFKGATEAYILADEIAKAEIPVLAYPRCMPSSWRTRRCLPGPPMSDDTNISALLRANVKLGLIANDDGNLGEMYWEAAWAAKLVNEASDELQLSEQDTIDLVSRNVREILRLPEIKPQDFVVFSGSPLHVKSQIALTVDAGAIRYCQPRLQ</sequence>
<evidence type="ECO:0000313" key="3">
    <source>
        <dbReference type="EMBL" id="CCG82913.1"/>
    </source>
</evidence>
<dbReference type="Gene3D" id="3.20.20.140">
    <property type="entry name" value="Metal-dependent hydrolases"/>
    <property type="match status" value="2"/>
</dbReference>
<dbReference type="eggNOG" id="ENOG502QQ9Z">
    <property type="taxonomic scope" value="Eukaryota"/>
</dbReference>
<dbReference type="AlphaFoldDB" id="R4XAS0"/>
<feature type="domain" description="Amidohydrolase-related" evidence="2">
    <location>
        <begin position="104"/>
        <end position="163"/>
    </location>
</feature>
<reference evidence="3 4" key="1">
    <citation type="journal article" date="2013" name="MBio">
        <title>Genome sequencing of the plant pathogen Taphrina deformans, the causal agent of peach leaf curl.</title>
        <authorList>
            <person name="Cisse O.H."/>
            <person name="Almeida J.M.G.C.F."/>
            <person name="Fonseca A."/>
            <person name="Kumar A.A."/>
            <person name="Salojaervi J."/>
            <person name="Overmyer K."/>
            <person name="Hauser P.M."/>
            <person name="Pagni M."/>
        </authorList>
    </citation>
    <scope>NUCLEOTIDE SEQUENCE [LARGE SCALE GENOMIC DNA]</scope>
    <source>
        <strain evidence="4">PYCC 5710 / ATCC 11124 / CBS 356.35 / IMI 108563 / JCM 9778 / NBRC 8474</strain>
    </source>
</reference>
<dbReference type="InterPro" id="IPR051781">
    <property type="entry name" value="Metallo-dep_Hydrolase"/>
</dbReference>
<dbReference type="PANTHER" id="PTHR43135:SF3">
    <property type="entry name" value="ALPHA-D-RIBOSE 1-METHYLPHOSPHONATE 5-TRIPHOSPHATE DIPHOSPHATASE"/>
    <property type="match status" value="1"/>
</dbReference>
<dbReference type="Proteomes" id="UP000013776">
    <property type="component" value="Unassembled WGS sequence"/>
</dbReference>
<protein>
    <recommendedName>
        <fullName evidence="2">Amidohydrolase-related domain-containing protein</fullName>
    </recommendedName>
</protein>
<evidence type="ECO:0000313" key="4">
    <source>
        <dbReference type="Proteomes" id="UP000013776"/>
    </source>
</evidence>
<dbReference type="PANTHER" id="PTHR43135">
    <property type="entry name" value="ALPHA-D-RIBOSE 1-METHYLPHOSPHONATE 5-TRIPHOSPHATE DIPHOSPHATASE"/>
    <property type="match status" value="1"/>
</dbReference>
<dbReference type="VEuPathDB" id="FungiDB:TAPDE_003065"/>
<dbReference type="STRING" id="1097556.R4XAS0"/>
<proteinExistence type="predicted"/>
<comment type="caution">
    <text evidence="3">The sequence shown here is derived from an EMBL/GenBank/DDBJ whole genome shotgun (WGS) entry which is preliminary data.</text>
</comment>
<dbReference type="SUPFAM" id="SSF51556">
    <property type="entry name" value="Metallo-dependent hydrolases"/>
    <property type="match status" value="1"/>
</dbReference>
<keyword evidence="4" id="KW-1185">Reference proteome</keyword>
<dbReference type="OrthoDB" id="10258955at2759"/>
<dbReference type="Pfam" id="PF01979">
    <property type="entry name" value="Amidohydro_1"/>
    <property type="match status" value="1"/>
</dbReference>
<feature type="region of interest" description="Disordered" evidence="1">
    <location>
        <begin position="289"/>
        <end position="308"/>
    </location>
</feature>
<evidence type="ECO:0000259" key="2">
    <source>
        <dbReference type="Pfam" id="PF01979"/>
    </source>
</evidence>
<dbReference type="EMBL" id="CAHR02000108">
    <property type="protein sequence ID" value="CCG82913.1"/>
    <property type="molecule type" value="Genomic_DNA"/>
</dbReference>
<accession>R4XAS0</accession>
<gene>
    <name evidence="3" type="ORF">TAPDE_003065</name>
</gene>
<name>R4XAS0_TAPDE</name>
<dbReference type="GO" id="GO:0016787">
    <property type="term" value="F:hydrolase activity"/>
    <property type="evidence" value="ECO:0007669"/>
    <property type="project" value="InterPro"/>
</dbReference>
<evidence type="ECO:0000256" key="1">
    <source>
        <dbReference type="SAM" id="MobiDB-lite"/>
    </source>
</evidence>
<dbReference type="InterPro" id="IPR032466">
    <property type="entry name" value="Metal_Hydrolase"/>
</dbReference>
<dbReference type="InterPro" id="IPR006680">
    <property type="entry name" value="Amidohydro-rel"/>
</dbReference>
<organism evidence="3 4">
    <name type="scientific">Taphrina deformans (strain PYCC 5710 / ATCC 11124 / CBS 356.35 / IMI 108563 / JCM 9778 / NBRC 8474)</name>
    <name type="common">Peach leaf curl fungus</name>
    <name type="synonym">Lalaria deformans</name>
    <dbReference type="NCBI Taxonomy" id="1097556"/>
    <lineage>
        <taxon>Eukaryota</taxon>
        <taxon>Fungi</taxon>
        <taxon>Dikarya</taxon>
        <taxon>Ascomycota</taxon>
        <taxon>Taphrinomycotina</taxon>
        <taxon>Taphrinomycetes</taxon>
        <taxon>Taphrinales</taxon>
        <taxon>Taphrinaceae</taxon>
        <taxon>Taphrina</taxon>
    </lineage>
</organism>